<keyword evidence="1" id="KW-1133">Transmembrane helix</keyword>
<accession>A0A0F3NK52</accession>
<evidence type="ECO:0000313" key="3">
    <source>
        <dbReference type="Proteomes" id="UP000033754"/>
    </source>
</evidence>
<gene>
    <name evidence="2" type="ORF">EPHNCH_0116</name>
</gene>
<evidence type="ECO:0000256" key="1">
    <source>
        <dbReference type="SAM" id="Phobius"/>
    </source>
</evidence>
<dbReference type="PATRIC" id="fig|1359161.3.peg.119"/>
<keyword evidence="1" id="KW-0812">Transmembrane</keyword>
<keyword evidence="1" id="KW-0472">Membrane</keyword>
<organism evidence="2 3">
    <name type="scientific">Anaplasma phagocytophilum str. NCH-1</name>
    <dbReference type="NCBI Taxonomy" id="1359161"/>
    <lineage>
        <taxon>Bacteria</taxon>
        <taxon>Pseudomonadati</taxon>
        <taxon>Pseudomonadota</taxon>
        <taxon>Alphaproteobacteria</taxon>
        <taxon>Rickettsiales</taxon>
        <taxon>Anaplasmataceae</taxon>
        <taxon>Anaplasma</taxon>
        <taxon>phagocytophilum group</taxon>
    </lineage>
</organism>
<dbReference type="Proteomes" id="UP000033754">
    <property type="component" value="Unassembled WGS sequence"/>
</dbReference>
<evidence type="ECO:0000313" key="2">
    <source>
        <dbReference type="EMBL" id="KJV68443.1"/>
    </source>
</evidence>
<proteinExistence type="predicted"/>
<name>A0A0F3NK52_ANAPH</name>
<protein>
    <submittedName>
        <fullName evidence="2">Uncharacterized protein</fullName>
    </submittedName>
</protein>
<reference evidence="2 3" key="1">
    <citation type="submission" date="2015-01" db="EMBL/GenBank/DDBJ databases">
        <title>Genome Sequencing of Rickettsiales.</title>
        <authorList>
            <person name="Daugherty S.C."/>
            <person name="Su Q."/>
            <person name="Abolude K."/>
            <person name="Beier-Sexton M."/>
            <person name="Carlyon J.A."/>
            <person name="Carter R."/>
            <person name="Day N.P."/>
            <person name="Dumler S.J."/>
            <person name="Dyachenko V."/>
            <person name="Godinez A."/>
            <person name="Kurtti T.J."/>
            <person name="Lichay M."/>
            <person name="Mullins K.E."/>
            <person name="Ott S."/>
            <person name="Pappas-Brown V."/>
            <person name="Paris D.H."/>
            <person name="Patel P."/>
            <person name="Richards A.L."/>
            <person name="Sadzewicz L."/>
            <person name="Sears K."/>
            <person name="Seidman D."/>
            <person name="Sengamalay N."/>
            <person name="Stenos J."/>
            <person name="Tallon L.J."/>
            <person name="Vincent G."/>
            <person name="Fraser C.M."/>
            <person name="Munderloh U."/>
            <person name="Dunning-Hotopp J.C."/>
        </authorList>
    </citation>
    <scope>NUCLEOTIDE SEQUENCE [LARGE SCALE GENOMIC DNA]</scope>
    <source>
        <strain evidence="2 3">NCH-1</strain>
    </source>
</reference>
<dbReference type="AlphaFoldDB" id="A0A0F3NK52"/>
<comment type="caution">
    <text evidence="2">The sequence shown here is derived from an EMBL/GenBank/DDBJ whole genome shotgun (WGS) entry which is preliminary data.</text>
</comment>
<feature type="transmembrane region" description="Helical" evidence="1">
    <location>
        <begin position="12"/>
        <end position="31"/>
    </location>
</feature>
<dbReference type="EMBL" id="LANT01000001">
    <property type="protein sequence ID" value="KJV68443.1"/>
    <property type="molecule type" value="Genomic_DNA"/>
</dbReference>
<sequence>MSKQMRRETCCWMSIFCIFALWMGGIVYFVLDMRQNLLLDMKQDLASVLQHVEKLSSAGASFNNKLSDTSIKAEKVISLVEQMKASMPPKTVIVNKDGCIPQECLARVLLIVWDLRRSFALGAMSSDTVRAVKPMLAELRDREIDESLQVLENFTHRKGYREIKEELRAIKKSLHFGHNGPVMKYLSKWISIENHNDRVWQDFASLENLVDSGAWTDALELIGNSELKSVPRVQLWMRDLEFVLSVEGHLALIYNKLIERVNRNPEGI</sequence>